<dbReference type="Gene3D" id="1.25.40.10">
    <property type="entry name" value="Tetratricopeptide repeat domain"/>
    <property type="match status" value="3"/>
</dbReference>
<dbReference type="PANTHER" id="PTHR10098">
    <property type="entry name" value="RAPSYN-RELATED"/>
    <property type="match status" value="1"/>
</dbReference>
<protein>
    <recommendedName>
        <fullName evidence="1">CHAT domain-containing protein</fullName>
    </recommendedName>
</protein>
<comment type="caution">
    <text evidence="2">The sequence shown here is derived from an EMBL/GenBank/DDBJ whole genome shotgun (WGS) entry which is preliminary data.</text>
</comment>
<evidence type="ECO:0000259" key="1">
    <source>
        <dbReference type="Pfam" id="PF12770"/>
    </source>
</evidence>
<dbReference type="Pfam" id="PF12770">
    <property type="entry name" value="CHAT"/>
    <property type="match status" value="1"/>
</dbReference>
<proteinExistence type="predicted"/>
<organism evidence="2 3">
    <name type="scientific">Kribbella lupini</name>
    <dbReference type="NCBI Taxonomy" id="291602"/>
    <lineage>
        <taxon>Bacteria</taxon>
        <taxon>Bacillati</taxon>
        <taxon>Actinomycetota</taxon>
        <taxon>Actinomycetes</taxon>
        <taxon>Propionibacteriales</taxon>
        <taxon>Kribbellaceae</taxon>
        <taxon>Kribbella</taxon>
    </lineage>
</organism>
<feature type="domain" description="CHAT" evidence="1">
    <location>
        <begin position="616"/>
        <end position="842"/>
    </location>
</feature>
<dbReference type="SUPFAM" id="SSF48452">
    <property type="entry name" value="TPR-like"/>
    <property type="match status" value="1"/>
</dbReference>
<keyword evidence="3" id="KW-1185">Reference proteome</keyword>
<evidence type="ECO:0000313" key="2">
    <source>
        <dbReference type="EMBL" id="GAA1520079.1"/>
    </source>
</evidence>
<sequence length="863" mass="92385">MAVDIDDLQALALSRPTDALRIAREVLASSPTDAEAAAAHQAVGVVHRDFGDIQEAVAELKSAYRYARRAADPDREADIQASLGVALVMAGQTDRGVAMLDAIVPARTGVQAGRILIRRAWVRGALLGRYDEALADAEQAVELLSDAGDLVWEARALTHRAMVLLAMGAIERADQDYARSEELFSKRGQVAEYADTRQARGAAAFARGDLPTALRYLDDAQRVVEEELGILEPDLYANKCLVLLAAGLTRDALTEIDSALDRIEQQRGSDARRAELLYCAALAANATGAMDVAESRGRAALKLFRRQQRPWWAARAELALLQSRYAAGDRTVRLLRTGERVSAELDRLDPDLATEAHLLTGRLAFARTDPVTAGQHLTIAAAARNRGLRARGAGWLAQATLHQGEGRSRAMLAACRQGLSLIEVYLRTLGATELRVLATAQGSELAAIALRYAVRRHNARQVLEWSERWRATVLAIPPVRPQEDDGLVADLAALRGLTHRLEANYDHGPGAGPLQRERRRLESSVRRRALLAPGTVGDRPDQFRTADLLDHLGARSLIELTEVDDQLYAIVVAGGRVHLDLVGPTALATHRLSHALFALRREASGRGTDQLDLDAIGARLETLLLGPAIRHLRDEPVVVVPTGRLHAVPWSLLPSLRDRPTSVAPSAAAWLRARKAVPPATDRVVLIGGPKLSTGHEEVRRLAELYPDADVLTDGAATADAVLKAIDGAALVHVAAHGTFRADSPLFSALQLDDGPLTVYDLERLRRAPHRVVLSSCSSAVGSPSGADELLGLVSALAALGSAGVVASVVPVNDPGTVPLMLDLHARLRSGDELAEALAGSRASAGGSRFARTAAQSFIALGA</sequence>
<dbReference type="Proteomes" id="UP001500363">
    <property type="component" value="Unassembled WGS sequence"/>
</dbReference>
<dbReference type="EMBL" id="BAAANC010000001">
    <property type="protein sequence ID" value="GAA1520079.1"/>
    <property type="molecule type" value="Genomic_DNA"/>
</dbReference>
<dbReference type="InterPro" id="IPR024983">
    <property type="entry name" value="CHAT_dom"/>
</dbReference>
<name>A0ABP4LB33_9ACTN</name>
<evidence type="ECO:0000313" key="3">
    <source>
        <dbReference type="Proteomes" id="UP001500363"/>
    </source>
</evidence>
<dbReference type="RefSeq" id="WP_344172452.1">
    <property type="nucleotide sequence ID" value="NZ_BAAANC010000001.1"/>
</dbReference>
<dbReference type="InterPro" id="IPR019734">
    <property type="entry name" value="TPR_rpt"/>
</dbReference>
<dbReference type="PANTHER" id="PTHR10098:SF108">
    <property type="entry name" value="TETRATRICOPEPTIDE REPEAT PROTEIN 28"/>
    <property type="match status" value="1"/>
</dbReference>
<gene>
    <name evidence="2" type="ORF">GCM10009741_20850</name>
</gene>
<reference evidence="3" key="1">
    <citation type="journal article" date="2019" name="Int. J. Syst. Evol. Microbiol.">
        <title>The Global Catalogue of Microorganisms (GCM) 10K type strain sequencing project: providing services to taxonomists for standard genome sequencing and annotation.</title>
        <authorList>
            <consortium name="The Broad Institute Genomics Platform"/>
            <consortium name="The Broad Institute Genome Sequencing Center for Infectious Disease"/>
            <person name="Wu L."/>
            <person name="Ma J."/>
        </authorList>
    </citation>
    <scope>NUCLEOTIDE SEQUENCE [LARGE SCALE GENOMIC DNA]</scope>
    <source>
        <strain evidence="3">JCM 14303</strain>
    </source>
</reference>
<dbReference type="SMART" id="SM00028">
    <property type="entry name" value="TPR"/>
    <property type="match status" value="5"/>
</dbReference>
<dbReference type="InterPro" id="IPR011990">
    <property type="entry name" value="TPR-like_helical_dom_sf"/>
</dbReference>
<accession>A0ABP4LB33</accession>